<gene>
    <name evidence="3" type="ORF">Pc21g01040</name>
    <name evidence="3" type="ORF">PCH_Pc21g01040</name>
</gene>
<dbReference type="InterPro" id="IPR050231">
    <property type="entry name" value="Iron_ascorbate_oxido_reductase"/>
</dbReference>
<dbReference type="Gene3D" id="2.60.120.330">
    <property type="entry name" value="B-lactam Antibiotic, Isopenicillin N Synthase, Chain"/>
    <property type="match status" value="1"/>
</dbReference>
<sequence>MSDKLLTICISYFENGWPLDCYYRVPSLNTRIRNEYQPCYVFLNEALGDAFRGRRGISLCNNQSSLPSIIRMLAKDCLPLIDLTRTQTSSTISSAQAALRQFGAFRVVAPQLTRGLSQSVFQNAREFFNLPIEVKEKTNGYSGFDTELIRGKTPIPKETICYKKSVENYHSRSLPSGLQYSVEELQHLILPSKEWANMRSPLFDTLSTILDSTEPLLGTPSLDYEPLGVNFYDSDRLGSDRVFFSPAHMDSSIVTILIRATEERDGLEIADLSTTDKLGSESIGLTASFVSVPAMPDEVIVLAGTRLQRLLGKSKISVFDTLFPTHDSCSSTVRVNIRNMQLQGCLFEANGLQIEPPLNELIIDTKIEQERWSSAFGSLSTSSLRLLPYRLQWISEKYTRPNHNLPRDFSAYHILERCSLIGCTESRM</sequence>
<evidence type="ECO:0000313" key="3">
    <source>
        <dbReference type="EMBL" id="CAP95001.1"/>
    </source>
</evidence>
<keyword evidence="4" id="KW-1185">Reference proteome</keyword>
<dbReference type="Proteomes" id="UP000000724">
    <property type="component" value="Contig Pc00c21"/>
</dbReference>
<evidence type="ECO:0000256" key="1">
    <source>
        <dbReference type="ARBA" id="ARBA00008056"/>
    </source>
</evidence>
<organism evidence="3 4">
    <name type="scientific">Penicillium rubens (strain ATCC 28089 / DSM 1075 / NRRL 1951 / Wisconsin 54-1255)</name>
    <name type="common">Penicillium chrysogenum</name>
    <dbReference type="NCBI Taxonomy" id="500485"/>
    <lineage>
        <taxon>Eukaryota</taxon>
        <taxon>Fungi</taxon>
        <taxon>Dikarya</taxon>
        <taxon>Ascomycota</taxon>
        <taxon>Pezizomycotina</taxon>
        <taxon>Eurotiomycetes</taxon>
        <taxon>Eurotiomycetidae</taxon>
        <taxon>Eurotiales</taxon>
        <taxon>Aspergillaceae</taxon>
        <taxon>Penicillium</taxon>
        <taxon>Penicillium chrysogenum species complex</taxon>
    </lineage>
</organism>
<evidence type="ECO:0000259" key="2">
    <source>
        <dbReference type="Pfam" id="PF14226"/>
    </source>
</evidence>
<proteinExistence type="inferred from homology"/>
<dbReference type="InterPro" id="IPR026992">
    <property type="entry name" value="DIOX_N"/>
</dbReference>
<dbReference type="PANTHER" id="PTHR47990">
    <property type="entry name" value="2-OXOGLUTARATE (2OG) AND FE(II)-DEPENDENT OXYGENASE SUPERFAMILY PROTEIN-RELATED"/>
    <property type="match status" value="1"/>
</dbReference>
<feature type="domain" description="Non-haem dioxygenase N-terminal" evidence="2">
    <location>
        <begin position="78"/>
        <end position="138"/>
    </location>
</feature>
<reference evidence="3 4" key="1">
    <citation type="journal article" date="2008" name="Nat. Biotechnol.">
        <title>Genome sequencing and analysis of the filamentous fungus Penicillium chrysogenum.</title>
        <authorList>
            <person name="van den Berg M.A."/>
            <person name="Albang R."/>
            <person name="Albermann K."/>
            <person name="Badger J.H."/>
            <person name="Daran J.-M."/>
            <person name="Driessen A.J.M."/>
            <person name="Garcia-Estrada C."/>
            <person name="Fedorova N.D."/>
            <person name="Harris D.M."/>
            <person name="Heijne W.H.M."/>
            <person name="Joardar V.S."/>
            <person name="Kiel J.A.K.W."/>
            <person name="Kovalchuk A."/>
            <person name="Martin J.F."/>
            <person name="Nierman W.C."/>
            <person name="Nijland J.G."/>
            <person name="Pronk J.T."/>
            <person name="Roubos J.A."/>
            <person name="van der Klei I.J."/>
            <person name="van Peij N.N.M.E."/>
            <person name="Veenhuis M."/>
            <person name="von Doehren H."/>
            <person name="Wagner C."/>
            <person name="Wortman J.R."/>
            <person name="Bovenberg R.A.L."/>
        </authorList>
    </citation>
    <scope>NUCLEOTIDE SEQUENCE [LARGE SCALE GENOMIC DNA]</scope>
    <source>
        <strain evidence="4">ATCC 28089 / DSM 1075 / NRRL 1951 / Wisconsin 54-1255</strain>
    </source>
</reference>
<dbReference type="HOGENOM" id="CLU_641080_0_0_1"/>
<dbReference type="OMA" id="SAYHILE"/>
<dbReference type="InterPro" id="IPR027443">
    <property type="entry name" value="IPNS-like_sf"/>
</dbReference>
<accession>B6HHX2</accession>
<evidence type="ECO:0000313" key="4">
    <source>
        <dbReference type="Proteomes" id="UP000000724"/>
    </source>
</evidence>
<name>B6HHX2_PENRW</name>
<dbReference type="Pfam" id="PF14226">
    <property type="entry name" value="DIOX_N"/>
    <property type="match status" value="1"/>
</dbReference>
<dbReference type="EMBL" id="AM920436">
    <property type="protein sequence ID" value="CAP95001.1"/>
    <property type="molecule type" value="Genomic_DNA"/>
</dbReference>
<comment type="similarity">
    <text evidence="1">Belongs to the iron/ascorbate-dependent oxidoreductase family.</text>
</comment>
<protein>
    <recommendedName>
        <fullName evidence="2">Non-haem dioxygenase N-terminal domain-containing protein</fullName>
    </recommendedName>
</protein>
<dbReference type="VEuPathDB" id="FungiDB:PCH_Pc21g01040"/>
<dbReference type="AlphaFoldDB" id="B6HHX2"/>
<dbReference type="OrthoDB" id="288590at2759"/>
<dbReference type="SUPFAM" id="SSF51197">
    <property type="entry name" value="Clavaminate synthase-like"/>
    <property type="match status" value="1"/>
</dbReference>